<dbReference type="PANTHER" id="PTHR43677">
    <property type="entry name" value="SHORT-CHAIN DEHYDROGENASE/REDUCTASE"/>
    <property type="match status" value="1"/>
</dbReference>
<gene>
    <name evidence="2" type="ORF">SDC9_183013</name>
</gene>
<dbReference type="InterPro" id="IPR051397">
    <property type="entry name" value="Zn-ADH-like_protein"/>
</dbReference>
<evidence type="ECO:0000313" key="2">
    <source>
        <dbReference type="EMBL" id="MPN35515.1"/>
    </source>
</evidence>
<dbReference type="AlphaFoldDB" id="A0A645H948"/>
<dbReference type="EC" id="1.3.1.103" evidence="2"/>
<comment type="caution">
    <text evidence="2">The sequence shown here is derived from an EMBL/GenBank/DDBJ whole genome shotgun (WGS) entry which is preliminary data.</text>
</comment>
<accession>A0A645H948</accession>
<keyword evidence="2" id="KW-0560">Oxidoreductase</keyword>
<evidence type="ECO:0000259" key="1">
    <source>
        <dbReference type="Pfam" id="PF00107"/>
    </source>
</evidence>
<sequence length="189" mass="19920">MEANEHLLVLGAAGGVGLAAVETATALGAHVIAAASSPEKRRVALNAGALHAIDYALPDWSALVKSACPSGRVDVVFDPVGGAAFAEAEKCVGWEGRYLLVGFASGDIPSLALNRPLVKGYDLLGVRYDVWRDRNWAKARAHLQQVLAFVAKGMITPQISAMLPLHQTGSAIRQVSERGSVGKLVIVMR</sequence>
<organism evidence="2">
    <name type="scientific">bioreactor metagenome</name>
    <dbReference type="NCBI Taxonomy" id="1076179"/>
    <lineage>
        <taxon>unclassified sequences</taxon>
        <taxon>metagenomes</taxon>
        <taxon>ecological metagenomes</taxon>
    </lineage>
</organism>
<dbReference type="InterPro" id="IPR036291">
    <property type="entry name" value="NAD(P)-bd_dom_sf"/>
</dbReference>
<dbReference type="Pfam" id="PF00107">
    <property type="entry name" value="ADH_zinc_N"/>
    <property type="match status" value="1"/>
</dbReference>
<reference evidence="2" key="1">
    <citation type="submission" date="2019-08" db="EMBL/GenBank/DDBJ databases">
        <authorList>
            <person name="Kucharzyk K."/>
            <person name="Murdoch R.W."/>
            <person name="Higgins S."/>
            <person name="Loffler F."/>
        </authorList>
    </citation>
    <scope>NUCLEOTIDE SEQUENCE</scope>
</reference>
<dbReference type="SUPFAM" id="SSF51735">
    <property type="entry name" value="NAD(P)-binding Rossmann-fold domains"/>
    <property type="match status" value="1"/>
</dbReference>
<proteinExistence type="predicted"/>
<dbReference type="Gene3D" id="3.90.180.10">
    <property type="entry name" value="Medium-chain alcohol dehydrogenases, catalytic domain"/>
    <property type="match status" value="1"/>
</dbReference>
<name>A0A645H948_9ZZZZ</name>
<dbReference type="PANTHER" id="PTHR43677:SF4">
    <property type="entry name" value="QUINONE OXIDOREDUCTASE-LIKE PROTEIN 2"/>
    <property type="match status" value="1"/>
</dbReference>
<dbReference type="GO" id="GO:0102523">
    <property type="term" value="F:2-chloroacrylate reductase activity"/>
    <property type="evidence" value="ECO:0007669"/>
    <property type="project" value="UniProtKB-EC"/>
</dbReference>
<dbReference type="Gene3D" id="3.40.50.720">
    <property type="entry name" value="NAD(P)-binding Rossmann-like Domain"/>
    <property type="match status" value="1"/>
</dbReference>
<dbReference type="InterPro" id="IPR013149">
    <property type="entry name" value="ADH-like_C"/>
</dbReference>
<protein>
    <submittedName>
        <fullName evidence="2">2-haloacrylate reductase</fullName>
        <ecNumber evidence="2">1.3.1.103</ecNumber>
    </submittedName>
</protein>
<feature type="domain" description="Alcohol dehydrogenase-like C-terminal" evidence="1">
    <location>
        <begin position="15"/>
        <end position="129"/>
    </location>
</feature>
<dbReference type="EMBL" id="VSSQ01089150">
    <property type="protein sequence ID" value="MPN35515.1"/>
    <property type="molecule type" value="Genomic_DNA"/>
</dbReference>